<dbReference type="EMBL" id="SMLH01000004">
    <property type="protein sequence ID" value="TDE29308.1"/>
    <property type="molecule type" value="Genomic_DNA"/>
</dbReference>
<protein>
    <submittedName>
        <fullName evidence="1">Uncharacterized protein</fullName>
    </submittedName>
</protein>
<gene>
    <name evidence="1" type="ORF">E0I61_09090</name>
</gene>
<proteinExistence type="predicted"/>
<keyword evidence="2" id="KW-1185">Reference proteome</keyword>
<comment type="caution">
    <text evidence="1">The sequence shown here is derived from an EMBL/GenBank/DDBJ whole genome shotgun (WGS) entry which is preliminary data.</text>
</comment>
<evidence type="ECO:0000313" key="2">
    <source>
        <dbReference type="Proteomes" id="UP000294685"/>
    </source>
</evidence>
<dbReference type="Proteomes" id="UP000294685">
    <property type="component" value="Unassembled WGS sequence"/>
</dbReference>
<organism evidence="1 2">
    <name type="scientific">Flavobacterium ranwuense</name>
    <dbReference type="NCBI Taxonomy" id="2541725"/>
    <lineage>
        <taxon>Bacteria</taxon>
        <taxon>Pseudomonadati</taxon>
        <taxon>Bacteroidota</taxon>
        <taxon>Flavobacteriia</taxon>
        <taxon>Flavobacteriales</taxon>
        <taxon>Flavobacteriaceae</taxon>
        <taxon>Flavobacterium</taxon>
    </lineage>
</organism>
<accession>A0ABY2DRA2</accession>
<sequence length="383" mass="45007">MTKSEEWAYNLCRDSFFSLFSFVNPIGKKGKELCDVIIICDKDIVLISVKEININLTGNYEVDYNRWNTRAIEDSVKQLNGAERFLNTVSSFKLKGSEEDIELPIEKNFFKIALVIGGRGKFPILESIRNNGYVNIMDEVSFHSITLELDTITDFISYLREKQTKLSNVHFTGNGEEDLLAYYLFNEFNFPDKTYLIFDEGLYKSLKKDKFFIKEKEEKQESYKWDFIINHSAQNHFAQNGYNTKSLNSLMKAYEIMAQETRFERVKLINNLNEVIKTNIRARIYFSPTFNHVIYVFISGKFNNPKERLKELEIRCMVAAFLMNKSAVVIGIAWEIQKDTEVYDVAYHNYNNIWNDKLDKSSLIAINELEYFKKHYDQIILNR</sequence>
<name>A0ABY2DRA2_9FLAO</name>
<evidence type="ECO:0000313" key="1">
    <source>
        <dbReference type="EMBL" id="TDE29308.1"/>
    </source>
</evidence>
<dbReference type="RefSeq" id="WP_132070846.1">
    <property type="nucleotide sequence ID" value="NZ_SMLH01000004.1"/>
</dbReference>
<reference evidence="1 2" key="1">
    <citation type="submission" date="2019-03" db="EMBL/GenBank/DDBJ databases">
        <title>Novel species of Flavobacterium.</title>
        <authorList>
            <person name="Liu Q."/>
            <person name="Xin Y.-H."/>
        </authorList>
    </citation>
    <scope>NUCLEOTIDE SEQUENCE [LARGE SCALE GENOMIC DNA]</scope>
    <source>
        <strain evidence="1 2">LB2P22</strain>
    </source>
</reference>